<dbReference type="SMART" id="SM00150">
    <property type="entry name" value="SPEC"/>
    <property type="match status" value="2"/>
</dbReference>
<dbReference type="InParanoid" id="A0A067QK83"/>
<feature type="compositionally biased region" description="Basic residues" evidence="2">
    <location>
        <begin position="1952"/>
        <end position="1962"/>
    </location>
</feature>
<evidence type="ECO:0000313" key="3">
    <source>
        <dbReference type="EMBL" id="KDR09331.1"/>
    </source>
</evidence>
<feature type="compositionally biased region" description="Basic residues" evidence="2">
    <location>
        <begin position="1256"/>
        <end position="1268"/>
    </location>
</feature>
<feature type="compositionally biased region" description="Basic residues" evidence="2">
    <location>
        <begin position="1825"/>
        <end position="1834"/>
    </location>
</feature>
<protein>
    <recommendedName>
        <fullName evidence="5">Nesprin-1</fullName>
    </recommendedName>
</protein>
<gene>
    <name evidence="3" type="ORF">L798_01015</name>
</gene>
<dbReference type="InterPro" id="IPR018159">
    <property type="entry name" value="Spectrin/alpha-actinin"/>
</dbReference>
<feature type="compositionally biased region" description="Polar residues" evidence="2">
    <location>
        <begin position="1716"/>
        <end position="1731"/>
    </location>
</feature>
<feature type="compositionally biased region" description="Basic residues" evidence="2">
    <location>
        <begin position="1741"/>
        <end position="1753"/>
    </location>
</feature>
<dbReference type="SUPFAM" id="SSF46966">
    <property type="entry name" value="Spectrin repeat"/>
    <property type="match status" value="1"/>
</dbReference>
<keyword evidence="1" id="KW-0175">Coiled coil</keyword>
<feature type="region of interest" description="Disordered" evidence="2">
    <location>
        <begin position="1182"/>
        <end position="1213"/>
    </location>
</feature>
<feature type="compositionally biased region" description="Basic and acidic residues" evidence="2">
    <location>
        <begin position="591"/>
        <end position="602"/>
    </location>
</feature>
<dbReference type="STRING" id="136037.A0A067QK83"/>
<feature type="compositionally biased region" description="Basic and acidic residues" evidence="2">
    <location>
        <begin position="1143"/>
        <end position="1152"/>
    </location>
</feature>
<feature type="region of interest" description="Disordered" evidence="2">
    <location>
        <begin position="1643"/>
        <end position="1780"/>
    </location>
</feature>
<feature type="coiled-coil region" evidence="1">
    <location>
        <begin position="315"/>
        <end position="390"/>
    </location>
</feature>
<sequence length="2037" mass="228214">MEEKDRELKRARTVRTDYKRDVEEVQSWIQNAELKLQDRSVEPLQLKEYLTEIQNEIGGVGDKLDCIAKSGRIIMDQTNKEDERDLTQSTINSLSERLAQVKSWLEEKKLQVGETLDSWQRFMTLYKTVKLWVDEKQTFLAEPVQLSSLIQARQKLHDYSIALKSCKQMTKNLSDMSKELETISQVTNVGDLPEKLEEAEEAKGEVESQLLERNALLQETSEEWEQCEKKMKDVRLWIDKSRQALESPQNKKRPLRDQLGLREKMISDITIQKTKISISVEKLQLHFRSGVGGDSKVTEAAEEIIKELDQLTGVVKEQASSLETSLAQLDQYQQEIQQLRQQIIQVEQQIRVVLSPTYLPHDRDKAAEEQNGLHQNMDSYREQIQALMDRIHQIDPYMVILPEKLEQGSGSGQQSPASTGSVHIADNSGGSRRHQKASQQSVISKGADLCVSLTSSATYADIAAGRNSPCQFVEQAEDKDDKMKHLPRKTVIARTVMEVKDTPDRDIISEMSGNTKFEEVSRKDDEPTSIKVQELKTHVMYSDKMQDVGESLTKSTLSLHSEEVQSIDPQVESIVSRGDKSRPSRRGRSQQRKDVQERKNTDKLHLQNLESQSDTLASPCVKAEVHDAVSSCVEAQSLHSVTKKVTISEPTPVYKKIHHILLKQPQETLRPQVYRGRSPSPMWNPGSTSYADILRGRQVSEGHEETLAVTDHREIGIPITEKNDVHERKVQETHGDKYQYQQEDWSSPDSPKAIASFQQMEEVYVPPVDECPIQNVDTYKIDQTSRRRERVENVTTSDIVDSETFLQEEVISSVHDHDGGVAVPPGMFEYIQQPPPDLVGFIASGQQLLNSGLGTYHTSHQYVMSHDGDQSLVYPVTVTATQQPDSQYETLSLDSSHYVQPSVESVAPYTAPVLQDFVPQQYDLLQQAVLSDQDVASSPEVTPVHDTKQSKKVRLGHHTQTEMTTLISTAVEDDEMKTVTIHQIESDHQTESTDGAETEGDKCQLSYAQILAQGLCAKPLQPSSRAVNLSMKRNDRSQSPRPTSPTSSYSREWSASPSRDIPSTVREEATKSVLATDTTTIPKLENRALKKKKDNKMKKEGDGSTHVSSSPSGDQEKRKCGKIKQKKKQTVSTSFEFNGKQDPINKNKEEHVPVVETEATGVASSGEPLTITFYTTSVADNSLASVKDRKGGHKKSKPLDDGKKQITDSKPVSQISLQNNEIMEIKESNAAEAAVQETLHITDDKLGTTIDQEKKKQQKRKKKKKLVKHTTDDEVERALKEIAMMEMIFDKQKSKNIELTQEPKIEVMKQEKESKKSKKTKSLAYTDNANELIHEAEPKQVAVVASSVETATAIEGTNSQSITVLQETQDKNPEISHGAASKQGNENNDILKGEQSRKKKKRGKKPVCDTSQPIKEHEMRNSSESETINVECETGINNRQNILLTQKLEPFAEKQLEVPETTNIVEAAPVHLEQEVAEHLQDGSTRAVCKNGRTPPFDYFEVPNQESCVRPPDLLADIRHETEFLKTSEFESEVCSVVPRDADCKVKETEHNITNKDELGETSSCLLSRGKRHNKKQKNAAKQPQKETNKNDTTTFMIEKSHTKIGSIPLEEHHTSEITYSNLSPITVEDKASDSQKDKIYEQVKNASGPEVGAKSPIKGNKMRGGAKKGIAEQCEASQHPERQPTGSSSTSGLGRLGIEDDATSDDISVKKSTDVTDLSNTETLLSTIVNGIQDRDASKIKRNPKKSRKGKQPKIEDKSKPVTEKQYLVEEKPVTNEHEKNCEQVLQEICAKSAELLPAEDKTGASDLRVGNAEVVTSDLTTKGKSKKSRKLKSTTLKDTKEHSKGRKDANQDQAVNTFLTGTVTVTIMDEIDSELPSGKGKQSFKKSEKHKVTEFMQNKASVLAEDARMDTNGIKDKGIDKVDTVVLPEGSVTNKDNIHTFRQLEQTVTKSRKSNKKSKKLKSEDGKDEHLLNCVQRDALVIKNEDVPVLDTKTETEAHICASFEKQFPFISEGVEDQGTYQCMESGTDNFTYVA</sequence>
<evidence type="ECO:0000313" key="4">
    <source>
        <dbReference type="Proteomes" id="UP000027135"/>
    </source>
</evidence>
<feature type="compositionally biased region" description="Basic and acidic residues" evidence="2">
    <location>
        <begin position="1197"/>
        <end position="1207"/>
    </location>
</feature>
<feature type="compositionally biased region" description="Basic and acidic residues" evidence="2">
    <location>
        <begin position="1754"/>
        <end position="1780"/>
    </location>
</feature>
<organism evidence="3 4">
    <name type="scientific">Zootermopsis nevadensis</name>
    <name type="common">Dampwood termite</name>
    <dbReference type="NCBI Taxonomy" id="136037"/>
    <lineage>
        <taxon>Eukaryota</taxon>
        <taxon>Metazoa</taxon>
        <taxon>Ecdysozoa</taxon>
        <taxon>Arthropoda</taxon>
        <taxon>Hexapoda</taxon>
        <taxon>Insecta</taxon>
        <taxon>Pterygota</taxon>
        <taxon>Neoptera</taxon>
        <taxon>Polyneoptera</taxon>
        <taxon>Dictyoptera</taxon>
        <taxon>Blattodea</taxon>
        <taxon>Blattoidea</taxon>
        <taxon>Termitoidae</taxon>
        <taxon>Termopsidae</taxon>
        <taxon>Zootermopsis</taxon>
    </lineage>
</organism>
<dbReference type="eggNOG" id="KOG0516">
    <property type="taxonomic scope" value="Eukaryota"/>
</dbReference>
<feature type="compositionally biased region" description="Basic and acidic residues" evidence="2">
    <location>
        <begin position="1414"/>
        <end position="1423"/>
    </location>
</feature>
<feature type="region of interest" description="Disordered" evidence="2">
    <location>
        <begin position="1948"/>
        <end position="1967"/>
    </location>
</feature>
<feature type="region of interest" description="Disordered" evidence="2">
    <location>
        <begin position="936"/>
        <end position="955"/>
    </location>
</feature>
<feature type="compositionally biased region" description="Basic residues" evidence="2">
    <location>
        <begin position="1119"/>
        <end position="1129"/>
    </location>
</feature>
<evidence type="ECO:0008006" key="5">
    <source>
        <dbReference type="Google" id="ProtNLM"/>
    </source>
</evidence>
<keyword evidence="4" id="KW-1185">Reference proteome</keyword>
<feature type="compositionally biased region" description="Basic and acidic residues" evidence="2">
    <location>
        <begin position="1240"/>
        <end position="1255"/>
    </location>
</feature>
<feature type="compositionally biased region" description="Basic residues" evidence="2">
    <location>
        <begin position="1569"/>
        <end position="1579"/>
    </location>
</feature>
<evidence type="ECO:0000256" key="1">
    <source>
        <dbReference type="SAM" id="Coils"/>
    </source>
</evidence>
<feature type="compositionally biased region" description="Low complexity" evidence="2">
    <location>
        <begin position="1039"/>
        <end position="1051"/>
    </location>
</feature>
<feature type="region of interest" description="Disordered" evidence="2">
    <location>
        <begin position="1024"/>
        <end position="1152"/>
    </location>
</feature>
<feature type="region of interest" description="Disordered" evidence="2">
    <location>
        <begin position="1359"/>
        <end position="1427"/>
    </location>
</feature>
<dbReference type="Gene3D" id="1.20.58.60">
    <property type="match status" value="1"/>
</dbReference>
<reference evidence="3 4" key="1">
    <citation type="journal article" date="2014" name="Nat. Commun.">
        <title>Molecular traces of alternative social organization in a termite genome.</title>
        <authorList>
            <person name="Terrapon N."/>
            <person name="Li C."/>
            <person name="Robertson H.M."/>
            <person name="Ji L."/>
            <person name="Meng X."/>
            <person name="Booth W."/>
            <person name="Chen Z."/>
            <person name="Childers C.P."/>
            <person name="Glastad K.M."/>
            <person name="Gokhale K."/>
            <person name="Gowin J."/>
            <person name="Gronenberg W."/>
            <person name="Hermansen R.A."/>
            <person name="Hu H."/>
            <person name="Hunt B.G."/>
            <person name="Huylmans A.K."/>
            <person name="Khalil S.M."/>
            <person name="Mitchell R.D."/>
            <person name="Munoz-Torres M.C."/>
            <person name="Mustard J.A."/>
            <person name="Pan H."/>
            <person name="Reese J.T."/>
            <person name="Scharf M.E."/>
            <person name="Sun F."/>
            <person name="Vogel H."/>
            <person name="Xiao J."/>
            <person name="Yang W."/>
            <person name="Yang Z."/>
            <person name="Yang Z."/>
            <person name="Zhou J."/>
            <person name="Zhu J."/>
            <person name="Brent C.S."/>
            <person name="Elsik C.G."/>
            <person name="Goodisman M.A."/>
            <person name="Liberles D.A."/>
            <person name="Roe R.M."/>
            <person name="Vargo E.L."/>
            <person name="Vilcinskas A."/>
            <person name="Wang J."/>
            <person name="Bornberg-Bauer E."/>
            <person name="Korb J."/>
            <person name="Zhang G."/>
            <person name="Liebig J."/>
        </authorList>
    </citation>
    <scope>NUCLEOTIDE SEQUENCE [LARGE SCALE GENOMIC DNA]</scope>
    <source>
        <tissue evidence="3">Whole organism</tissue>
    </source>
</reference>
<evidence type="ECO:0000256" key="2">
    <source>
        <dbReference type="SAM" id="MobiDB-lite"/>
    </source>
</evidence>
<feature type="region of interest" description="Disordered" evidence="2">
    <location>
        <begin position="1240"/>
        <end position="1271"/>
    </location>
</feature>
<dbReference type="EMBL" id="KK853251">
    <property type="protein sequence ID" value="KDR09331.1"/>
    <property type="molecule type" value="Genomic_DNA"/>
</dbReference>
<accession>A0A067QK83</accession>
<feature type="region of interest" description="Disordered" evidence="2">
    <location>
        <begin position="560"/>
        <end position="602"/>
    </location>
</feature>
<dbReference type="GO" id="GO:0005737">
    <property type="term" value="C:cytoplasm"/>
    <property type="evidence" value="ECO:0007669"/>
    <property type="project" value="UniProtKB-ARBA"/>
</dbReference>
<feature type="region of interest" description="Disordered" evidence="2">
    <location>
        <begin position="406"/>
        <end position="440"/>
    </location>
</feature>
<feature type="compositionally biased region" description="Basic and acidic residues" evidence="2">
    <location>
        <begin position="1837"/>
        <end position="1852"/>
    </location>
</feature>
<name>A0A067QK83_ZOONE</name>
<dbReference type="Proteomes" id="UP000027135">
    <property type="component" value="Unassembled WGS sequence"/>
</dbReference>
<feature type="region of interest" description="Disordered" evidence="2">
    <location>
        <begin position="1802"/>
        <end position="1855"/>
    </location>
</feature>
<feature type="region of interest" description="Disordered" evidence="2">
    <location>
        <begin position="1568"/>
        <end position="1593"/>
    </location>
</feature>
<proteinExistence type="predicted"/>